<name>A0ABQ6DWE1_9GAMM</name>
<sequence length="317" mass="33915">MTHKYTYLAALLPLFMLSGCGSSSDNTSEGETTFSLSVSDAPVDDLSEVMVCFSQVELKGGSEDLLFEVGDGDNMIMPNEACVDDNEVVIANTLGIDLLAYPGSASFTLLEDIIIPAGEYSQLRLAISDGSYGVLEDSSKVEIQVPSNELKLDGFTAVISGVSDLTVEFDLRKGMTDPVGQDHYILKPRGVRLVDNSTSATISGSADALQLCSLTAPEEGDFGGSIYLYQGFNLDINDLSDNGGSGTYLPYASTLVSYDGENYGYEIGFVAADDYTIAFSCATEDDPDEDDGITFLQKQEMTLESSDIVVNFEATDL</sequence>
<protein>
    <recommendedName>
        <fullName evidence="2">DUF4382 domain-containing protein</fullName>
    </recommendedName>
</protein>
<reference evidence="4" key="1">
    <citation type="journal article" date="2019" name="Int. J. Syst. Evol. Microbiol.">
        <title>The Global Catalogue of Microorganisms (GCM) 10K type strain sequencing project: providing services to taxonomists for standard genome sequencing and annotation.</title>
        <authorList>
            <consortium name="The Broad Institute Genomics Platform"/>
            <consortium name="The Broad Institute Genome Sequencing Center for Infectious Disease"/>
            <person name="Wu L."/>
            <person name="Ma J."/>
        </authorList>
    </citation>
    <scope>NUCLEOTIDE SEQUENCE [LARGE SCALE GENOMIC DNA]</scope>
    <source>
        <strain evidence="4">NBRC 103166</strain>
    </source>
</reference>
<dbReference type="EMBL" id="BSPQ01000001">
    <property type="protein sequence ID" value="GLS89318.1"/>
    <property type="molecule type" value="Genomic_DNA"/>
</dbReference>
<dbReference type="RefSeq" id="WP_284202438.1">
    <property type="nucleotide sequence ID" value="NZ_BSPQ01000001.1"/>
</dbReference>
<organism evidence="3 4">
    <name type="scientific">Psychromonas marina</name>
    <dbReference type="NCBI Taxonomy" id="88364"/>
    <lineage>
        <taxon>Bacteria</taxon>
        <taxon>Pseudomonadati</taxon>
        <taxon>Pseudomonadota</taxon>
        <taxon>Gammaproteobacteria</taxon>
        <taxon>Alteromonadales</taxon>
        <taxon>Psychromonadaceae</taxon>
        <taxon>Psychromonas</taxon>
    </lineage>
</organism>
<evidence type="ECO:0000259" key="2">
    <source>
        <dbReference type="Pfam" id="PF14321"/>
    </source>
</evidence>
<dbReference type="Pfam" id="PF14321">
    <property type="entry name" value="DUF4382"/>
    <property type="match status" value="1"/>
</dbReference>
<dbReference type="PROSITE" id="PS51257">
    <property type="entry name" value="PROKAR_LIPOPROTEIN"/>
    <property type="match status" value="1"/>
</dbReference>
<feature type="signal peptide" evidence="1">
    <location>
        <begin position="1"/>
        <end position="23"/>
    </location>
</feature>
<gene>
    <name evidence="3" type="ORF">GCM10007916_03850</name>
</gene>
<evidence type="ECO:0000256" key="1">
    <source>
        <dbReference type="SAM" id="SignalP"/>
    </source>
</evidence>
<proteinExistence type="predicted"/>
<accession>A0ABQ6DWE1</accession>
<evidence type="ECO:0000313" key="4">
    <source>
        <dbReference type="Proteomes" id="UP001157353"/>
    </source>
</evidence>
<feature type="domain" description="DUF4382" evidence="2">
    <location>
        <begin position="32"/>
        <end position="188"/>
    </location>
</feature>
<feature type="chain" id="PRO_5045474222" description="DUF4382 domain-containing protein" evidence="1">
    <location>
        <begin position="24"/>
        <end position="317"/>
    </location>
</feature>
<dbReference type="InterPro" id="IPR025491">
    <property type="entry name" value="DUF4382"/>
</dbReference>
<dbReference type="Proteomes" id="UP001157353">
    <property type="component" value="Unassembled WGS sequence"/>
</dbReference>
<keyword evidence="4" id="KW-1185">Reference proteome</keyword>
<evidence type="ECO:0000313" key="3">
    <source>
        <dbReference type="EMBL" id="GLS89318.1"/>
    </source>
</evidence>
<keyword evidence="1" id="KW-0732">Signal</keyword>
<comment type="caution">
    <text evidence="3">The sequence shown here is derived from an EMBL/GenBank/DDBJ whole genome shotgun (WGS) entry which is preliminary data.</text>
</comment>